<keyword evidence="1" id="KW-0808">Transferase</keyword>
<proteinExistence type="predicted"/>
<dbReference type="PaxDb" id="190192-MK0317"/>
<dbReference type="REBASE" id="6879">
    <property type="entry name" value="M.MkaORF317P"/>
</dbReference>
<keyword evidence="2" id="KW-1185">Reference proteome</keyword>
<dbReference type="AlphaFoldDB" id="Q8TYI2"/>
<keyword evidence="1" id="KW-0489">Methyltransferase</keyword>
<dbReference type="InParanoid" id="Q8TYI2"/>
<dbReference type="HOGENOM" id="CLU_1987634_0_0_2"/>
<dbReference type="InterPro" id="IPR029063">
    <property type="entry name" value="SAM-dependent_MTases_sf"/>
</dbReference>
<dbReference type="GO" id="GO:0008168">
    <property type="term" value="F:methyltransferase activity"/>
    <property type="evidence" value="ECO:0007669"/>
    <property type="project" value="UniProtKB-KW"/>
</dbReference>
<dbReference type="EnsemblBacteria" id="AAM01532">
    <property type="protein sequence ID" value="AAM01532"/>
    <property type="gene ID" value="MK0317"/>
</dbReference>
<name>Q8TYI2_METKA</name>
<protein>
    <submittedName>
        <fullName evidence="1">Predicted DNA methylase containing a Zn-ribbon</fullName>
    </submittedName>
</protein>
<organism evidence="1 2">
    <name type="scientific">Methanopyrus kandleri (strain AV19 / DSM 6324 / JCM 9639 / NBRC 100938)</name>
    <dbReference type="NCBI Taxonomy" id="190192"/>
    <lineage>
        <taxon>Archaea</taxon>
        <taxon>Methanobacteriati</taxon>
        <taxon>Methanobacteriota</taxon>
        <taxon>Methanomada group</taxon>
        <taxon>Methanopyri</taxon>
        <taxon>Methanopyrales</taxon>
        <taxon>Methanopyraceae</taxon>
        <taxon>Methanopyrus</taxon>
    </lineage>
</organism>
<dbReference type="Gene3D" id="3.40.50.150">
    <property type="entry name" value="Vaccinia Virus protein VP39"/>
    <property type="match status" value="1"/>
</dbReference>
<dbReference type="KEGG" id="mka:MK0317"/>
<reference evidence="1 2" key="1">
    <citation type="journal article" date="2002" name="Proc. Natl. Acad. Sci. U.S.A.">
        <title>The complete genome of hyperthermophile Methanopyrus kandleri AV19 and monophyly of archaeal methanogens.</title>
        <authorList>
            <person name="Slesarev A.I."/>
            <person name="Mezhevaya K.V."/>
            <person name="Makarova K.S."/>
            <person name="Polushin N.N."/>
            <person name="Shcherbinina O.V."/>
            <person name="Shakhova V.V."/>
            <person name="Belova G.I."/>
            <person name="Aravind L."/>
            <person name="Natale D.A."/>
            <person name="Rogozin I.B."/>
            <person name="Tatusov R.L."/>
            <person name="Wolf Y.I."/>
            <person name="Stetter K.O."/>
            <person name="Malykh A.G."/>
            <person name="Koonin E.V."/>
            <person name="Kozyavkin S.A."/>
        </authorList>
    </citation>
    <scope>NUCLEOTIDE SEQUENCE [LARGE SCALE GENOMIC DNA]</scope>
    <source>
        <strain evidence="2">AV19 / DSM 6324 / JCM 9639 / NBRC 100938</strain>
    </source>
</reference>
<evidence type="ECO:0000313" key="1">
    <source>
        <dbReference type="EMBL" id="AAM01532.1"/>
    </source>
</evidence>
<gene>
    <name evidence="1" type="ordered locus">MK0317</name>
</gene>
<evidence type="ECO:0000313" key="2">
    <source>
        <dbReference type="Proteomes" id="UP000001826"/>
    </source>
</evidence>
<dbReference type="EMBL" id="AE009439">
    <property type="protein sequence ID" value="AAM01532.1"/>
    <property type="molecule type" value="Genomic_DNA"/>
</dbReference>
<dbReference type="SUPFAM" id="SSF53335">
    <property type="entry name" value="S-adenosyl-L-methionine-dependent methyltransferases"/>
    <property type="match status" value="1"/>
</dbReference>
<dbReference type="Proteomes" id="UP000001826">
    <property type="component" value="Chromosome"/>
</dbReference>
<accession>Q8TYI2</accession>
<sequence>MKRSPVAELFPEAFLSELTPKEGEVVANPARQEEPVLEFEEGLRKSFEAMRECLPKDGRLTVMFTHRELRAWDTLVRALRDAGFRVNAAWPVHTEAQWSLYQRDKAAARYTLILACDPWEGDGEV</sequence>
<dbReference type="STRING" id="190192.MK0317"/>
<dbReference type="GO" id="GO:0032259">
    <property type="term" value="P:methylation"/>
    <property type="evidence" value="ECO:0007669"/>
    <property type="project" value="UniProtKB-KW"/>
</dbReference>